<organism evidence="1 2">
    <name type="scientific">Lapidilactobacillus dextrinicus DSM 20335</name>
    <dbReference type="NCBI Taxonomy" id="1423738"/>
    <lineage>
        <taxon>Bacteria</taxon>
        <taxon>Bacillati</taxon>
        <taxon>Bacillota</taxon>
        <taxon>Bacilli</taxon>
        <taxon>Lactobacillales</taxon>
        <taxon>Lactobacillaceae</taxon>
        <taxon>Lapidilactobacillus</taxon>
    </lineage>
</organism>
<sequence>MIDELLKKYGLTRYKITKATGVTASTLQYANELESVSKLKVKTLITLAEAIGKTPGQILDELIELENSQS</sequence>
<dbReference type="InterPro" id="IPR010982">
    <property type="entry name" value="Lambda_DNA-bd_dom_sf"/>
</dbReference>
<dbReference type="Proteomes" id="UP000051813">
    <property type="component" value="Unassembled WGS sequence"/>
</dbReference>
<dbReference type="Gene3D" id="1.10.260.40">
    <property type="entry name" value="lambda repressor-like DNA-binding domains"/>
    <property type="match status" value="1"/>
</dbReference>
<dbReference type="RefSeq" id="WP_057755617.1">
    <property type="nucleotide sequence ID" value="NZ_AYYK01000004.1"/>
</dbReference>
<dbReference type="PATRIC" id="fig|1423738.3.peg.1594"/>
<dbReference type="EMBL" id="AYYK01000004">
    <property type="protein sequence ID" value="KRM79402.1"/>
    <property type="molecule type" value="Genomic_DNA"/>
</dbReference>
<dbReference type="STRING" id="1423738.FC84_GL001577"/>
<evidence type="ECO:0000313" key="1">
    <source>
        <dbReference type="EMBL" id="KRM79402.1"/>
    </source>
</evidence>
<dbReference type="AlphaFoldDB" id="A0A0R2BJJ7"/>
<evidence type="ECO:0000313" key="2">
    <source>
        <dbReference type="Proteomes" id="UP000051813"/>
    </source>
</evidence>
<proteinExistence type="predicted"/>
<evidence type="ECO:0008006" key="3">
    <source>
        <dbReference type="Google" id="ProtNLM"/>
    </source>
</evidence>
<accession>A0A0R2BJJ7</accession>
<dbReference type="GO" id="GO:0003677">
    <property type="term" value="F:DNA binding"/>
    <property type="evidence" value="ECO:0007669"/>
    <property type="project" value="InterPro"/>
</dbReference>
<keyword evidence="2" id="KW-1185">Reference proteome</keyword>
<dbReference type="OrthoDB" id="2937982at2"/>
<reference evidence="1 2" key="1">
    <citation type="journal article" date="2015" name="Genome Announc.">
        <title>Expanding the biotechnology potential of lactobacilli through comparative genomics of 213 strains and associated genera.</title>
        <authorList>
            <person name="Sun Z."/>
            <person name="Harris H.M."/>
            <person name="McCann A."/>
            <person name="Guo C."/>
            <person name="Argimon S."/>
            <person name="Zhang W."/>
            <person name="Yang X."/>
            <person name="Jeffery I.B."/>
            <person name="Cooney J.C."/>
            <person name="Kagawa T.F."/>
            <person name="Liu W."/>
            <person name="Song Y."/>
            <person name="Salvetti E."/>
            <person name="Wrobel A."/>
            <person name="Rasinkangas P."/>
            <person name="Parkhill J."/>
            <person name="Rea M.C."/>
            <person name="O'Sullivan O."/>
            <person name="Ritari J."/>
            <person name="Douillard F.P."/>
            <person name="Paul Ross R."/>
            <person name="Yang R."/>
            <person name="Briner A.E."/>
            <person name="Felis G.E."/>
            <person name="de Vos W.M."/>
            <person name="Barrangou R."/>
            <person name="Klaenhammer T.R."/>
            <person name="Caufield P.W."/>
            <person name="Cui Y."/>
            <person name="Zhang H."/>
            <person name="O'Toole P.W."/>
        </authorList>
    </citation>
    <scope>NUCLEOTIDE SEQUENCE [LARGE SCALE GENOMIC DNA]</scope>
    <source>
        <strain evidence="1 2">DSM 20335</strain>
    </source>
</reference>
<gene>
    <name evidence="1" type="ORF">FC84_GL001577</name>
</gene>
<protein>
    <recommendedName>
        <fullName evidence="3">HTH cro/C1-type domain-containing protein</fullName>
    </recommendedName>
</protein>
<comment type="caution">
    <text evidence="1">The sequence shown here is derived from an EMBL/GenBank/DDBJ whole genome shotgun (WGS) entry which is preliminary data.</text>
</comment>
<name>A0A0R2BJJ7_9LACO</name>